<keyword evidence="4" id="KW-0524">Neurogenesis</keyword>
<dbReference type="InterPro" id="IPR043129">
    <property type="entry name" value="ATPase_NBD"/>
</dbReference>
<dbReference type="Pfam" id="PF00022">
    <property type="entry name" value="Actin"/>
    <property type="match status" value="1"/>
</dbReference>
<name>T1ELM4_HELRO</name>
<evidence type="ECO:0000256" key="6">
    <source>
        <dbReference type="ARBA" id="ARBA00023163"/>
    </source>
</evidence>
<dbReference type="OrthoDB" id="5132116at2759"/>
<dbReference type="GO" id="GO:0006357">
    <property type="term" value="P:regulation of transcription by RNA polymerase II"/>
    <property type="evidence" value="ECO:0000318"/>
    <property type="project" value="GO_Central"/>
</dbReference>
<dbReference type="Proteomes" id="UP000015101">
    <property type="component" value="Unassembled WGS sequence"/>
</dbReference>
<evidence type="ECO:0008006" key="12">
    <source>
        <dbReference type="Google" id="ProtNLM"/>
    </source>
</evidence>
<dbReference type="InterPro" id="IPR004000">
    <property type="entry name" value="Actin"/>
</dbReference>
<evidence type="ECO:0000256" key="4">
    <source>
        <dbReference type="ARBA" id="ARBA00022902"/>
    </source>
</evidence>
<reference evidence="10" key="3">
    <citation type="submission" date="2015-06" db="UniProtKB">
        <authorList>
            <consortium name="EnsemblMetazoa"/>
        </authorList>
    </citation>
    <scope>IDENTIFICATION</scope>
</reference>
<dbReference type="FunCoup" id="T1ELM4">
    <property type="interactions" value="1571"/>
</dbReference>
<reference evidence="9 11" key="2">
    <citation type="journal article" date="2013" name="Nature">
        <title>Insights into bilaterian evolution from three spiralian genomes.</title>
        <authorList>
            <person name="Simakov O."/>
            <person name="Marletaz F."/>
            <person name="Cho S.J."/>
            <person name="Edsinger-Gonzales E."/>
            <person name="Havlak P."/>
            <person name="Hellsten U."/>
            <person name="Kuo D.H."/>
            <person name="Larsson T."/>
            <person name="Lv J."/>
            <person name="Arendt D."/>
            <person name="Savage R."/>
            <person name="Osoegawa K."/>
            <person name="de Jong P."/>
            <person name="Grimwood J."/>
            <person name="Chapman J.A."/>
            <person name="Shapiro H."/>
            <person name="Aerts A."/>
            <person name="Otillar R.P."/>
            <person name="Terry A.Y."/>
            <person name="Boore J.L."/>
            <person name="Grigoriev I.V."/>
            <person name="Lindberg D.R."/>
            <person name="Seaver E.C."/>
            <person name="Weisblat D.A."/>
            <person name="Putnam N.H."/>
            <person name="Rokhsar D.S."/>
        </authorList>
    </citation>
    <scope>NUCLEOTIDE SEQUENCE</scope>
</reference>
<dbReference type="GO" id="GO:0016514">
    <property type="term" value="C:SWI/SNF complex"/>
    <property type="evidence" value="ECO:0000318"/>
    <property type="project" value="GO_Central"/>
</dbReference>
<comment type="subcellular location">
    <subcellularLocation>
        <location evidence="2">Nucleus</location>
    </subcellularLocation>
</comment>
<keyword evidence="11" id="KW-1185">Reference proteome</keyword>
<reference evidence="11" key="1">
    <citation type="submission" date="2012-12" db="EMBL/GenBank/DDBJ databases">
        <authorList>
            <person name="Hellsten U."/>
            <person name="Grimwood J."/>
            <person name="Chapman J.A."/>
            <person name="Shapiro H."/>
            <person name="Aerts A."/>
            <person name="Otillar R.P."/>
            <person name="Terry A.Y."/>
            <person name="Boore J.L."/>
            <person name="Simakov O."/>
            <person name="Marletaz F."/>
            <person name="Cho S.-J."/>
            <person name="Edsinger-Gonzales E."/>
            <person name="Havlak P."/>
            <person name="Kuo D.-H."/>
            <person name="Larsson T."/>
            <person name="Lv J."/>
            <person name="Arendt D."/>
            <person name="Savage R."/>
            <person name="Osoegawa K."/>
            <person name="de Jong P."/>
            <person name="Lindberg D.R."/>
            <person name="Seaver E.C."/>
            <person name="Weisblat D.A."/>
            <person name="Putnam N.H."/>
            <person name="Grigoriev I.V."/>
            <person name="Rokhsar D.S."/>
        </authorList>
    </citation>
    <scope>NUCLEOTIDE SEQUENCE</scope>
</reference>
<keyword evidence="3" id="KW-0156">Chromatin regulator</keyword>
<dbReference type="AlphaFoldDB" id="T1ELM4"/>
<dbReference type="Gene3D" id="3.30.420.40">
    <property type="match status" value="2"/>
</dbReference>
<evidence type="ECO:0000256" key="3">
    <source>
        <dbReference type="ARBA" id="ARBA00022853"/>
    </source>
</evidence>
<keyword evidence="5" id="KW-0805">Transcription regulation</keyword>
<dbReference type="FunFam" id="3.30.420.40:FF:000058">
    <property type="entry name" value="Putative actin-related protein 5"/>
    <property type="match status" value="1"/>
</dbReference>
<dbReference type="CTD" id="20197474"/>
<protein>
    <recommendedName>
        <fullName evidence="12">Actin, cytoplasmic</fullName>
    </recommendedName>
</protein>
<organism evidence="10 11">
    <name type="scientific">Helobdella robusta</name>
    <name type="common">Californian leech</name>
    <dbReference type="NCBI Taxonomy" id="6412"/>
    <lineage>
        <taxon>Eukaryota</taxon>
        <taxon>Metazoa</taxon>
        <taxon>Spiralia</taxon>
        <taxon>Lophotrochozoa</taxon>
        <taxon>Annelida</taxon>
        <taxon>Clitellata</taxon>
        <taxon>Hirudinea</taxon>
        <taxon>Rhynchobdellida</taxon>
        <taxon>Glossiphoniidae</taxon>
        <taxon>Helobdella</taxon>
    </lineage>
</organism>
<dbReference type="InParanoid" id="T1ELM4"/>
<sequence>MSGGVFGDDIFSLVFDIGSNSFRVGYAGEDQPRGDFPTSVGVLDLKETRNEEGNFVTKQDKYVIDVVNLNVPREGMEVTSCLKEGMVEDWEIFEKQIEYAYGRFIETPSEYHPVLMTESAWNVRSKREKLLELMMEKFNIPAFFLVKNATLSVYANGRTSGLVLDSGATLTSAVPVYDGMVIQHGIVKSPLAGDFILMECKKLLDEMGIEIVPPFYVAHKEQVPEGQPPIWKKRENIPEMTKSHFNYSIKDVLKDFAAQTLQVSDSPYDESVFENMPTHPYEFHTGYNYVFNHERFKIPEALFDPSLIKVDAHGGSSMLSMSHIVSTSVGFCDIDIKPSLYNNVIVVGGNTLLNGFVERLTRDLSAKTPSSMKLKIVSSPVASERKYSSWIGGSILGSLSSFPQMWISKQEYEEAGKIIVEKKCV</sequence>
<dbReference type="FunFam" id="3.30.420.40:FF:000375">
    <property type="entry name" value="Actin-related protein 8"/>
    <property type="match status" value="1"/>
</dbReference>
<dbReference type="EMBL" id="KB096742">
    <property type="protein sequence ID" value="ESO02199.1"/>
    <property type="molecule type" value="Genomic_DNA"/>
</dbReference>
<dbReference type="GeneID" id="20197474"/>
<keyword evidence="6" id="KW-0804">Transcription</keyword>
<evidence type="ECO:0000256" key="8">
    <source>
        <dbReference type="RuleBase" id="RU000487"/>
    </source>
</evidence>
<evidence type="ECO:0000313" key="11">
    <source>
        <dbReference type="Proteomes" id="UP000015101"/>
    </source>
</evidence>
<dbReference type="HOGENOM" id="CLU_027965_6_0_1"/>
<dbReference type="GO" id="GO:0035267">
    <property type="term" value="C:NuA4 histone acetyltransferase complex"/>
    <property type="evidence" value="ECO:0000318"/>
    <property type="project" value="GO_Central"/>
</dbReference>
<dbReference type="PANTHER" id="PTHR11937">
    <property type="entry name" value="ACTIN"/>
    <property type="match status" value="1"/>
</dbReference>
<dbReference type="OMA" id="MTEAPWN"/>
<dbReference type="CDD" id="cd13395">
    <property type="entry name" value="ASKHA_NBD_Arp4_ACTL6-like"/>
    <property type="match status" value="1"/>
</dbReference>
<dbReference type="eggNOG" id="KOG0679">
    <property type="taxonomic scope" value="Eukaryota"/>
</dbReference>
<evidence type="ECO:0000256" key="5">
    <source>
        <dbReference type="ARBA" id="ARBA00023015"/>
    </source>
</evidence>
<dbReference type="GO" id="GO:0003682">
    <property type="term" value="F:chromatin binding"/>
    <property type="evidence" value="ECO:0000318"/>
    <property type="project" value="GO_Central"/>
</dbReference>
<dbReference type="GO" id="GO:0006338">
    <property type="term" value="P:chromatin remodeling"/>
    <property type="evidence" value="ECO:0000318"/>
    <property type="project" value="GO_Central"/>
</dbReference>
<accession>T1ELM4</accession>
<dbReference type="InterPro" id="IPR004001">
    <property type="entry name" value="Actin_CS"/>
</dbReference>
<dbReference type="EMBL" id="AMQM01000821">
    <property type="status" value="NOT_ANNOTATED_CDS"/>
    <property type="molecule type" value="Genomic_DNA"/>
</dbReference>
<dbReference type="RefSeq" id="XP_009019607.1">
    <property type="nucleotide sequence ID" value="XM_009021359.1"/>
</dbReference>
<evidence type="ECO:0000256" key="7">
    <source>
        <dbReference type="ARBA" id="ARBA00023242"/>
    </source>
</evidence>
<evidence type="ECO:0000313" key="9">
    <source>
        <dbReference type="EMBL" id="ESO02199.1"/>
    </source>
</evidence>
<dbReference type="FunFam" id="3.90.640.10:FF:000009">
    <property type="entry name" value="Actin-like 6A, isoform CRA_a"/>
    <property type="match status" value="1"/>
</dbReference>
<dbReference type="KEGG" id="hro:HELRODRAFT_155789"/>
<evidence type="ECO:0000256" key="1">
    <source>
        <dbReference type="ARBA" id="ARBA00003520"/>
    </source>
</evidence>
<dbReference type="Gene3D" id="2.30.36.70">
    <property type="entry name" value="Actin, Chain A, domain 2"/>
    <property type="match status" value="1"/>
</dbReference>
<dbReference type="FunFam" id="2.30.36.70:FF:000017">
    <property type="entry name" value="Actin-87E-like Protein"/>
    <property type="match status" value="1"/>
</dbReference>
<comment type="similarity">
    <text evidence="8">Belongs to the actin family.</text>
</comment>
<dbReference type="SUPFAM" id="SSF53067">
    <property type="entry name" value="Actin-like ATPase domain"/>
    <property type="match status" value="2"/>
</dbReference>
<dbReference type="SMART" id="SM00268">
    <property type="entry name" value="ACTIN"/>
    <property type="match status" value="1"/>
</dbReference>
<evidence type="ECO:0000256" key="2">
    <source>
        <dbReference type="ARBA" id="ARBA00004123"/>
    </source>
</evidence>
<dbReference type="GO" id="GO:0007399">
    <property type="term" value="P:nervous system development"/>
    <property type="evidence" value="ECO:0000318"/>
    <property type="project" value="GO_Central"/>
</dbReference>
<proteinExistence type="inferred from homology"/>
<dbReference type="PRINTS" id="PR00190">
    <property type="entry name" value="ACTIN"/>
</dbReference>
<comment type="function">
    <text evidence="1">Actins are highly conserved proteins that are involved in various types of cell motility and are ubiquitously expressed in all eukaryotic cells.</text>
</comment>
<evidence type="ECO:0000313" key="10">
    <source>
        <dbReference type="EnsemblMetazoa" id="HelroP155789"/>
    </source>
</evidence>
<gene>
    <name evidence="10" type="primary">20197474</name>
    <name evidence="9" type="ORF">HELRODRAFT_155789</name>
</gene>
<dbReference type="EnsemblMetazoa" id="HelroT155789">
    <property type="protein sequence ID" value="HelroP155789"/>
    <property type="gene ID" value="HelroG155789"/>
</dbReference>
<dbReference type="Gene3D" id="3.90.640.10">
    <property type="entry name" value="Actin, Chain A, domain 4"/>
    <property type="match status" value="1"/>
</dbReference>
<dbReference type="STRING" id="6412.T1ELM4"/>
<dbReference type="PROSITE" id="PS00432">
    <property type="entry name" value="ACTINS_2"/>
    <property type="match status" value="1"/>
</dbReference>
<keyword evidence="7" id="KW-0539">Nucleus</keyword>